<dbReference type="PANTHER" id="PTHR37981">
    <property type="entry name" value="LIPASE 2"/>
    <property type="match status" value="1"/>
</dbReference>
<dbReference type="Gene3D" id="3.40.50.1110">
    <property type="entry name" value="SGNH hydrolase"/>
    <property type="match status" value="1"/>
</dbReference>
<dbReference type="CDD" id="cd01823">
    <property type="entry name" value="SEST_like"/>
    <property type="match status" value="1"/>
</dbReference>
<feature type="domain" description="SGNH hydrolase-type esterase" evidence="2">
    <location>
        <begin position="1"/>
        <end position="235"/>
    </location>
</feature>
<sequence>MGSSFAAGAGIGPNKPGTPERCNRAVNNYPSLLAAHLNLALEDESCGGATSAHLLDAWNELPAQLSAVRPDTRLVTITVGGNDLNYMGLLFSASCDPAVGMAMGGETRSCPDLPHRPSDADYAALETNLRQIVREIHDTAPAARVVFVQYVTLVPEELCSATPISANAAEQARELAHRLAEVTASAARASGAEVLSVDTLSASHTVCDPRPFSRGFSPTASGPGAPWHPTAQGHTAIAEALAAMLSS</sequence>
<proteinExistence type="predicted"/>
<dbReference type="SUPFAM" id="SSF52266">
    <property type="entry name" value="SGNH hydrolase"/>
    <property type="match status" value="1"/>
</dbReference>
<name>A0ABV0CUD1_9SPHN</name>
<dbReference type="InterPro" id="IPR037460">
    <property type="entry name" value="SEST-like"/>
</dbReference>
<dbReference type="EMBL" id="JBDLBR010000001">
    <property type="protein sequence ID" value="MEN7536276.1"/>
    <property type="molecule type" value="Genomic_DNA"/>
</dbReference>
<organism evidence="3 4">
    <name type="scientific">Aurantiacibacter flavus</name>
    <dbReference type="NCBI Taxonomy" id="3145232"/>
    <lineage>
        <taxon>Bacteria</taxon>
        <taxon>Pseudomonadati</taxon>
        <taxon>Pseudomonadota</taxon>
        <taxon>Alphaproteobacteria</taxon>
        <taxon>Sphingomonadales</taxon>
        <taxon>Erythrobacteraceae</taxon>
        <taxon>Aurantiacibacter</taxon>
    </lineage>
</organism>
<reference evidence="3 4" key="1">
    <citation type="submission" date="2024-05" db="EMBL/GenBank/DDBJ databases">
        <authorList>
            <person name="Park S."/>
        </authorList>
    </citation>
    <scope>NUCLEOTIDE SEQUENCE [LARGE SCALE GENOMIC DNA]</scope>
    <source>
        <strain evidence="3 4">DGU5</strain>
    </source>
</reference>
<dbReference type="EC" id="3.1.-.-" evidence="3"/>
<evidence type="ECO:0000313" key="3">
    <source>
        <dbReference type="EMBL" id="MEN7536276.1"/>
    </source>
</evidence>
<protein>
    <submittedName>
        <fullName evidence="3">SGNH/GDSL hydrolase family protein</fullName>
        <ecNumber evidence="3">3.1.-.-</ecNumber>
    </submittedName>
</protein>
<comment type="caution">
    <text evidence="3">The sequence shown here is derived from an EMBL/GenBank/DDBJ whole genome shotgun (WGS) entry which is preliminary data.</text>
</comment>
<dbReference type="RefSeq" id="WP_346783714.1">
    <property type="nucleotide sequence ID" value="NZ_JBDLBR010000001.1"/>
</dbReference>
<evidence type="ECO:0000313" key="4">
    <source>
        <dbReference type="Proteomes" id="UP001484535"/>
    </source>
</evidence>
<accession>A0ABV0CUD1</accession>
<feature type="region of interest" description="Disordered" evidence="1">
    <location>
        <begin position="1"/>
        <end position="20"/>
    </location>
</feature>
<dbReference type="GO" id="GO:0016787">
    <property type="term" value="F:hydrolase activity"/>
    <property type="evidence" value="ECO:0007669"/>
    <property type="project" value="UniProtKB-KW"/>
</dbReference>
<evidence type="ECO:0000259" key="2">
    <source>
        <dbReference type="Pfam" id="PF13472"/>
    </source>
</evidence>
<gene>
    <name evidence="3" type="ORF">ABDJ38_03720</name>
</gene>
<evidence type="ECO:0000256" key="1">
    <source>
        <dbReference type="SAM" id="MobiDB-lite"/>
    </source>
</evidence>
<keyword evidence="3" id="KW-0378">Hydrolase</keyword>
<dbReference type="InterPro" id="IPR013830">
    <property type="entry name" value="SGNH_hydro"/>
</dbReference>
<dbReference type="PANTHER" id="PTHR37981:SF1">
    <property type="entry name" value="SGNH HYDROLASE-TYPE ESTERASE DOMAIN-CONTAINING PROTEIN"/>
    <property type="match status" value="1"/>
</dbReference>
<dbReference type="InterPro" id="IPR036514">
    <property type="entry name" value="SGNH_hydro_sf"/>
</dbReference>
<dbReference type="Pfam" id="PF13472">
    <property type="entry name" value="Lipase_GDSL_2"/>
    <property type="match status" value="1"/>
</dbReference>
<dbReference type="Proteomes" id="UP001484535">
    <property type="component" value="Unassembled WGS sequence"/>
</dbReference>
<keyword evidence="4" id="KW-1185">Reference proteome</keyword>